<keyword evidence="1" id="KW-0862">Zinc</keyword>
<proteinExistence type="inferred from homology"/>
<evidence type="ECO:0000256" key="1">
    <source>
        <dbReference type="RuleBase" id="RU367018"/>
    </source>
</evidence>
<sequence>MQEAGLHLSILKTWFHLTSPIIQNRYNLVLGSFVVVNHHGQSTLLGCALIKNEDIQSFKWIFKCWLRCMGGKAPKGILIDQCASIQRAIKLSMPTTIHRWCIWHIMKKIPNKLNDYKGYIDIDEMGVLCCHSLSVLSFERVDNVAPKYILERWSKNIKRRHTHIKSI</sequence>
<dbReference type="InterPro" id="IPR018289">
    <property type="entry name" value="MULE_transposase_dom"/>
</dbReference>
<comment type="similarity">
    <text evidence="1">Belongs to the FHY3/FAR1 family.</text>
</comment>
<organism evidence="3 4">
    <name type="scientific">Arachis hypogaea</name>
    <name type="common">Peanut</name>
    <dbReference type="NCBI Taxonomy" id="3818"/>
    <lineage>
        <taxon>Eukaryota</taxon>
        <taxon>Viridiplantae</taxon>
        <taxon>Streptophyta</taxon>
        <taxon>Embryophyta</taxon>
        <taxon>Tracheophyta</taxon>
        <taxon>Spermatophyta</taxon>
        <taxon>Magnoliopsida</taxon>
        <taxon>eudicotyledons</taxon>
        <taxon>Gunneridae</taxon>
        <taxon>Pentapetalae</taxon>
        <taxon>rosids</taxon>
        <taxon>fabids</taxon>
        <taxon>Fabales</taxon>
        <taxon>Fabaceae</taxon>
        <taxon>Papilionoideae</taxon>
        <taxon>50 kb inversion clade</taxon>
        <taxon>dalbergioids sensu lato</taxon>
        <taxon>Dalbergieae</taxon>
        <taxon>Pterocarpus clade</taxon>
        <taxon>Arachis</taxon>
    </lineage>
</organism>
<dbReference type="STRING" id="3818.A0A445C377"/>
<keyword evidence="4" id="KW-1185">Reference proteome</keyword>
<dbReference type="AlphaFoldDB" id="A0A445C377"/>
<comment type="subcellular location">
    <subcellularLocation>
        <location evidence="1">Nucleus</location>
    </subcellularLocation>
</comment>
<feature type="domain" description="MULE transposase" evidence="2">
    <location>
        <begin position="24"/>
        <end position="108"/>
    </location>
</feature>
<name>A0A445C377_ARAHY</name>
<dbReference type="EMBL" id="SDMP01000007">
    <property type="protein sequence ID" value="RYR45370.1"/>
    <property type="molecule type" value="Genomic_DNA"/>
</dbReference>
<protein>
    <recommendedName>
        <fullName evidence="1">Protein FAR1-RELATED SEQUENCE</fullName>
    </recommendedName>
</protein>
<evidence type="ECO:0000313" key="3">
    <source>
        <dbReference type="EMBL" id="RYR45370.1"/>
    </source>
</evidence>
<dbReference type="GO" id="GO:0006355">
    <property type="term" value="P:regulation of DNA-templated transcription"/>
    <property type="evidence" value="ECO:0007669"/>
    <property type="project" value="UniProtKB-UniRule"/>
</dbReference>
<dbReference type="PANTHER" id="PTHR31669">
    <property type="entry name" value="PROTEIN FAR1-RELATED SEQUENCE 10-RELATED"/>
    <property type="match status" value="1"/>
</dbReference>
<evidence type="ECO:0000313" key="4">
    <source>
        <dbReference type="Proteomes" id="UP000289738"/>
    </source>
</evidence>
<dbReference type="InterPro" id="IPR031052">
    <property type="entry name" value="FHY3/FAR1"/>
</dbReference>
<keyword evidence="1" id="KW-0863">Zinc-finger</keyword>
<evidence type="ECO:0000259" key="2">
    <source>
        <dbReference type="Pfam" id="PF10551"/>
    </source>
</evidence>
<dbReference type="GO" id="GO:0005634">
    <property type="term" value="C:nucleus"/>
    <property type="evidence" value="ECO:0007669"/>
    <property type="project" value="UniProtKB-SubCell"/>
</dbReference>
<reference evidence="3 4" key="1">
    <citation type="submission" date="2019-01" db="EMBL/GenBank/DDBJ databases">
        <title>Sequencing of cultivated peanut Arachis hypogaea provides insights into genome evolution and oil improvement.</title>
        <authorList>
            <person name="Chen X."/>
        </authorList>
    </citation>
    <scope>NUCLEOTIDE SEQUENCE [LARGE SCALE GENOMIC DNA]</scope>
    <source>
        <strain evidence="4">cv. Fuhuasheng</strain>
        <tissue evidence="3">Leaves</tissue>
    </source>
</reference>
<keyword evidence="1" id="KW-0539">Nucleus</keyword>
<dbReference type="Pfam" id="PF10551">
    <property type="entry name" value="MULE"/>
    <property type="match status" value="1"/>
</dbReference>
<dbReference type="GO" id="GO:0008270">
    <property type="term" value="F:zinc ion binding"/>
    <property type="evidence" value="ECO:0007669"/>
    <property type="project" value="UniProtKB-UniRule"/>
</dbReference>
<dbReference type="PANTHER" id="PTHR31669:SF283">
    <property type="entry name" value="PROTEIN FAR1-RELATED SEQUENCE"/>
    <property type="match status" value="1"/>
</dbReference>
<accession>A0A445C377</accession>
<comment type="caution">
    <text evidence="3">The sequence shown here is derived from an EMBL/GenBank/DDBJ whole genome shotgun (WGS) entry which is preliminary data.</text>
</comment>
<comment type="function">
    <text evidence="1">Putative transcription activator involved in regulating light control of development.</text>
</comment>
<gene>
    <name evidence="3" type="ORF">Ahy_A07g031211</name>
</gene>
<dbReference type="Proteomes" id="UP000289738">
    <property type="component" value="Chromosome A07"/>
</dbReference>
<keyword evidence="1" id="KW-0479">Metal-binding</keyword>